<dbReference type="OMA" id="DRMSAWT"/>
<keyword evidence="6" id="KW-0687">Ribonucleoprotein</keyword>
<protein>
    <submittedName>
        <fullName evidence="8">39S ribosomal protein L41, mitochondrial-like</fullName>
    </submittedName>
</protein>
<gene>
    <name evidence="8" type="primary">LOC110983053</name>
</gene>
<dbReference type="OrthoDB" id="408933at2759"/>
<comment type="subcellular location">
    <subcellularLocation>
        <location evidence="1">Mitochondrion</location>
    </subcellularLocation>
</comment>
<name>A0A8B7Z2Q0_ACAPL</name>
<keyword evidence="5" id="KW-0496">Mitochondrion</keyword>
<dbReference type="Proteomes" id="UP000694845">
    <property type="component" value="Unplaced"/>
</dbReference>
<evidence type="ECO:0000256" key="5">
    <source>
        <dbReference type="ARBA" id="ARBA00023128"/>
    </source>
</evidence>
<dbReference type="RefSeq" id="XP_022097651.1">
    <property type="nucleotide sequence ID" value="XM_022241959.1"/>
</dbReference>
<evidence type="ECO:0000256" key="1">
    <source>
        <dbReference type="ARBA" id="ARBA00004173"/>
    </source>
</evidence>
<dbReference type="GO" id="GO:0003735">
    <property type="term" value="F:structural constituent of ribosome"/>
    <property type="evidence" value="ECO:0007669"/>
    <property type="project" value="InterPro"/>
</dbReference>
<accession>A0A8B7Z2Q0</accession>
<keyword evidence="3" id="KW-0809">Transit peptide</keyword>
<comment type="similarity">
    <text evidence="2">Belongs to the mitochondrion-specific ribosomal protein mL41 family.</text>
</comment>
<evidence type="ECO:0000256" key="3">
    <source>
        <dbReference type="ARBA" id="ARBA00022946"/>
    </source>
</evidence>
<evidence type="ECO:0000256" key="6">
    <source>
        <dbReference type="ARBA" id="ARBA00023274"/>
    </source>
</evidence>
<dbReference type="PANTHER" id="PTHR21338:SF0">
    <property type="entry name" value="LARGE RIBOSOMAL SUBUNIT PROTEIN ML41"/>
    <property type="match status" value="1"/>
</dbReference>
<evidence type="ECO:0000313" key="7">
    <source>
        <dbReference type="Proteomes" id="UP000694845"/>
    </source>
</evidence>
<dbReference type="Pfam" id="PF09809">
    <property type="entry name" value="MRP-L27"/>
    <property type="match status" value="1"/>
</dbReference>
<dbReference type="GO" id="GO:0006412">
    <property type="term" value="P:translation"/>
    <property type="evidence" value="ECO:0007669"/>
    <property type="project" value="TreeGrafter"/>
</dbReference>
<dbReference type="InterPro" id="IPR019189">
    <property type="entry name" value="Ribosomal_mL41"/>
</dbReference>
<proteinExistence type="inferred from homology"/>
<evidence type="ECO:0000256" key="2">
    <source>
        <dbReference type="ARBA" id="ARBA00010152"/>
    </source>
</evidence>
<dbReference type="GO" id="GO:0005762">
    <property type="term" value="C:mitochondrial large ribosomal subunit"/>
    <property type="evidence" value="ECO:0007669"/>
    <property type="project" value="InterPro"/>
</dbReference>
<evidence type="ECO:0000256" key="4">
    <source>
        <dbReference type="ARBA" id="ARBA00022980"/>
    </source>
</evidence>
<dbReference type="AlphaFoldDB" id="A0A8B7Z2Q0"/>
<dbReference type="PANTHER" id="PTHR21338">
    <property type="entry name" value="MITOCHONDRIAL RIBOSOMAL PROTEIN L41"/>
    <property type="match status" value="1"/>
</dbReference>
<evidence type="ECO:0000313" key="8">
    <source>
        <dbReference type="RefSeq" id="XP_022097651.1"/>
    </source>
</evidence>
<dbReference type="KEGG" id="aplc:110983053"/>
<dbReference type="CTD" id="64975"/>
<organism evidence="7 8">
    <name type="scientific">Acanthaster planci</name>
    <name type="common">Crown-of-thorns starfish</name>
    <dbReference type="NCBI Taxonomy" id="133434"/>
    <lineage>
        <taxon>Eukaryota</taxon>
        <taxon>Metazoa</taxon>
        <taxon>Echinodermata</taxon>
        <taxon>Eleutherozoa</taxon>
        <taxon>Asterozoa</taxon>
        <taxon>Asteroidea</taxon>
        <taxon>Valvatacea</taxon>
        <taxon>Valvatida</taxon>
        <taxon>Acanthasteridae</taxon>
        <taxon>Acanthaster</taxon>
    </lineage>
</organism>
<reference evidence="8" key="1">
    <citation type="submission" date="2025-08" db="UniProtKB">
        <authorList>
            <consortium name="RefSeq"/>
        </authorList>
    </citation>
    <scope>IDENTIFICATION</scope>
</reference>
<dbReference type="GeneID" id="110983053"/>
<sequence length="121" mass="13537">MPIIKDLIRGLYRGANRHKEMTSKRGNKHFHPSRGIQPTGLKIGMRFKNVKEMIPEIVVPNLEGFTLKPYVSHKCPDTEQPPVTARELFDACIAPQVRADFEAGKFSDATTATDDGQNTKS</sequence>
<keyword evidence="7" id="KW-1185">Reference proteome</keyword>
<keyword evidence="4" id="KW-0689">Ribosomal protein</keyword>